<evidence type="ECO:0000313" key="30">
    <source>
        <dbReference type="Proteomes" id="UP000694420"/>
    </source>
</evidence>
<dbReference type="Gene3D" id="3.30.2230.10">
    <property type="entry name" value="DUSP-like"/>
    <property type="match status" value="2"/>
</dbReference>
<keyword evidence="17" id="KW-0256">Endoplasmic reticulum</keyword>
<protein>
    <recommendedName>
        <fullName evidence="21">Ubiquitin carboxyl-terminal hydrolase 20</fullName>
        <ecNumber evidence="6">3.4.19.12</ecNumber>
    </recommendedName>
    <alternativeName>
        <fullName evidence="23">Deubiquitinating enzyme 20</fullName>
    </alternativeName>
    <alternativeName>
        <fullName evidence="22">Ubiquitin thioesterase 20</fullName>
    </alternativeName>
    <alternativeName>
        <fullName evidence="24">Ubiquitin-specific-processing protease 20</fullName>
    </alternativeName>
</protein>
<evidence type="ECO:0000313" key="29">
    <source>
        <dbReference type="Ensembl" id="ENSNPEP00000001588.1"/>
    </source>
</evidence>
<evidence type="ECO:0000259" key="27">
    <source>
        <dbReference type="PROSITE" id="PS50235"/>
    </source>
</evidence>
<evidence type="ECO:0000256" key="23">
    <source>
        <dbReference type="ARBA" id="ARBA00042418"/>
    </source>
</evidence>
<organism evidence="29 30">
    <name type="scientific">Nothoprocta perdicaria</name>
    <name type="common">Chilean tinamou</name>
    <name type="synonym">Crypturus perdicarius</name>
    <dbReference type="NCBI Taxonomy" id="30464"/>
    <lineage>
        <taxon>Eukaryota</taxon>
        <taxon>Metazoa</taxon>
        <taxon>Chordata</taxon>
        <taxon>Craniata</taxon>
        <taxon>Vertebrata</taxon>
        <taxon>Euteleostomi</taxon>
        <taxon>Archelosauria</taxon>
        <taxon>Archosauria</taxon>
        <taxon>Dinosauria</taxon>
        <taxon>Saurischia</taxon>
        <taxon>Theropoda</taxon>
        <taxon>Coelurosauria</taxon>
        <taxon>Aves</taxon>
        <taxon>Palaeognathae</taxon>
        <taxon>Tinamiformes</taxon>
        <taxon>Tinamidae</taxon>
        <taxon>Nothoprocta</taxon>
    </lineage>
</organism>
<feature type="domain" description="DUSP" evidence="28">
    <location>
        <begin position="640"/>
        <end position="733"/>
    </location>
</feature>
<keyword evidence="19" id="KW-0832">Ubl conjugation</keyword>
<dbReference type="GO" id="GO:0008270">
    <property type="term" value="F:zinc ion binding"/>
    <property type="evidence" value="ECO:0007669"/>
    <property type="project" value="UniProtKB-KW"/>
</dbReference>
<evidence type="ECO:0000256" key="3">
    <source>
        <dbReference type="ARBA" id="ARBA00004300"/>
    </source>
</evidence>
<dbReference type="InterPro" id="IPR050185">
    <property type="entry name" value="Ub_carboxyl-term_hydrolase"/>
</dbReference>
<dbReference type="SMART" id="SM00695">
    <property type="entry name" value="DUSP"/>
    <property type="match status" value="2"/>
</dbReference>
<evidence type="ECO:0000256" key="5">
    <source>
        <dbReference type="ARBA" id="ARBA00008269"/>
    </source>
</evidence>
<feature type="domain" description="DUSP" evidence="28">
    <location>
        <begin position="742"/>
        <end position="845"/>
    </location>
</feature>
<evidence type="ECO:0000256" key="19">
    <source>
        <dbReference type="ARBA" id="ARBA00022843"/>
    </source>
</evidence>
<dbReference type="SUPFAM" id="SSF54001">
    <property type="entry name" value="Cysteine proteinases"/>
    <property type="match status" value="1"/>
</dbReference>
<dbReference type="PANTHER" id="PTHR21646">
    <property type="entry name" value="UBIQUITIN CARBOXYL-TERMINAL HYDROLASE"/>
    <property type="match status" value="1"/>
</dbReference>
<sequence>MGDTRDICPHLDSIGEVTRDDLLLKSKVRDVLVVVSFLFSFCAKKHNLTVNLTTFRVWCYACEKEVFLDQRLATHAHTPPKGPNSLSFGEDCRMQQFWKVFHTSLVCALGLTGMKNLGNSCYMNALGPFSRFFLECGGLVRTDKKPALCKSYQKLVSEVWHKKRPSYVVPSSLSHGIKLVNPMFRGYAQQDTQEFLRCLMDQLHEELKEPIIAETRDSDTGDQDDKREGDRSPSEDEFLSCDSSSDRGEGDGQSRAPGGMGSGSLAETELLIQDEAGRGISEKERMKDRKFSCGHRRSNSEQVDEDADVDTTMMPVEGRASPEMLPAPRPASPCRTPEPDNDAYVRCSSRPCSPVHHEMHSKLSSSPPRSSPARLGPSYVLKKAQIQASGKKKRELRYRSVISDIFDGSILSLVQCLTCDRVSTTVETFQDLSLPIPGKEDLAKLHSAIYQNVPPKTGACGDNYASQGWIAFIMEYIRRFVVSCIPSWFWGPVVTLEDCLAAFFAADELKVVFSFSRRLRNGVKYCKVLRLPEILCIHLKRFRHEVMYSFKINSHVSFPLEGLDLRPFLAKECVSQITTYDLLSVICHHGTAGSGHYIAYCQNVINGQWYEFDDQYVTEVHETVVQNAEAYVLFYRKSSEEAVRERQKVVSLASMKEHSLLQFYISREWLNKFNTFAEPGPITNHTFLCSHGGIPPNKYHYIDDLVVILPQNVWEYLYNRFGGGPAVNHLYVCSICQVEIEALAKRRRIEIDTFIKLNKAFQAEESPSVIYCISMQWFREWEAFVKGKDNEPPGPIDNSKIALTKAGGHVQVKQGADYGQISEETWIYLSTLYGGGPEIAIRQNVAQAQELENLHGEQKIEAETRAV</sequence>
<evidence type="ECO:0000256" key="22">
    <source>
        <dbReference type="ARBA" id="ARBA00041289"/>
    </source>
</evidence>
<dbReference type="GO" id="GO:0006508">
    <property type="term" value="P:proteolysis"/>
    <property type="evidence" value="ECO:0007669"/>
    <property type="project" value="UniProtKB-KW"/>
</dbReference>
<evidence type="ECO:0000256" key="1">
    <source>
        <dbReference type="ARBA" id="ARBA00000707"/>
    </source>
</evidence>
<evidence type="ECO:0000256" key="16">
    <source>
        <dbReference type="ARBA" id="ARBA00022807"/>
    </source>
</evidence>
<dbReference type="InterPro" id="IPR018200">
    <property type="entry name" value="USP_CS"/>
</dbReference>
<evidence type="ECO:0000256" key="12">
    <source>
        <dbReference type="ARBA" id="ARBA00022737"/>
    </source>
</evidence>
<evidence type="ECO:0000256" key="4">
    <source>
        <dbReference type="ARBA" id="ARBA00004556"/>
    </source>
</evidence>
<comment type="similarity">
    <text evidence="5">Belongs to the peptidase C19 family. USP20/USP33 subfamily.</text>
</comment>
<keyword evidence="18" id="KW-0862">Zinc</keyword>
<dbReference type="Gene3D" id="3.90.70.10">
    <property type="entry name" value="Cysteine proteinases"/>
    <property type="match status" value="2"/>
</dbReference>
<dbReference type="InterPro" id="IPR001394">
    <property type="entry name" value="Peptidase_C19_UCH"/>
</dbReference>
<dbReference type="Ensembl" id="ENSNPET00000001615.1">
    <property type="protein sequence ID" value="ENSNPEP00000001588.1"/>
    <property type="gene ID" value="ENSNPEG00000001236.1"/>
</dbReference>
<comment type="subunit">
    <text evidence="25">Interacts with VHL, leading to its ubiquitination and subsequent degradation. Interacts with CCP110. Interacts with DIO2. Interacts with HIF1A. Interacts with ADRB2. Interacts with USP18.</text>
</comment>
<dbReference type="FunFam" id="3.30.2230.10:FF:000001">
    <property type="entry name" value="Ubiquitinyl hydrolase 1"/>
    <property type="match status" value="1"/>
</dbReference>
<evidence type="ECO:0000256" key="26">
    <source>
        <dbReference type="SAM" id="MobiDB-lite"/>
    </source>
</evidence>
<evidence type="ECO:0000256" key="8">
    <source>
        <dbReference type="ARBA" id="ARBA00022553"/>
    </source>
</evidence>
<dbReference type="GO" id="GO:0005813">
    <property type="term" value="C:centrosome"/>
    <property type="evidence" value="ECO:0007669"/>
    <property type="project" value="UniProtKB-SubCell"/>
</dbReference>
<accession>A0A8C7E8K2</accession>
<keyword evidence="10" id="KW-0645">Protease</keyword>
<evidence type="ECO:0000256" key="21">
    <source>
        <dbReference type="ARBA" id="ARBA00039420"/>
    </source>
</evidence>
<comment type="subcellular location">
    <subcellularLocation>
        <location evidence="3">Cytoplasm</location>
        <location evidence="3">Cytoskeleton</location>
        <location evidence="3">Microtubule organizing center</location>
        <location evidence="3">Centrosome</location>
    </subcellularLocation>
    <subcellularLocation>
        <location evidence="4">Cytoplasm</location>
        <location evidence="4">Perinuclear region</location>
    </subcellularLocation>
    <subcellularLocation>
        <location evidence="2">Endoplasmic reticulum</location>
    </subcellularLocation>
</comment>
<dbReference type="GO" id="GO:0016579">
    <property type="term" value="P:protein deubiquitination"/>
    <property type="evidence" value="ECO:0007669"/>
    <property type="project" value="InterPro"/>
</dbReference>
<evidence type="ECO:0000256" key="13">
    <source>
        <dbReference type="ARBA" id="ARBA00022771"/>
    </source>
</evidence>
<dbReference type="PANTHER" id="PTHR21646:SF13">
    <property type="entry name" value="UBIQUITIN CARBOXYL-TERMINAL HYDROLASE 20"/>
    <property type="match status" value="1"/>
</dbReference>
<feature type="compositionally biased region" description="Low complexity" evidence="26">
    <location>
        <begin position="362"/>
        <end position="376"/>
    </location>
</feature>
<feature type="compositionally biased region" description="Basic and acidic residues" evidence="26">
    <location>
        <begin position="275"/>
        <end position="291"/>
    </location>
</feature>
<evidence type="ECO:0000256" key="17">
    <source>
        <dbReference type="ARBA" id="ARBA00022824"/>
    </source>
</evidence>
<keyword evidence="14" id="KW-0833">Ubl conjugation pathway</keyword>
<dbReference type="InterPro" id="IPR006615">
    <property type="entry name" value="Pept_C19_DUSP"/>
</dbReference>
<evidence type="ECO:0000256" key="10">
    <source>
        <dbReference type="ARBA" id="ARBA00022670"/>
    </source>
</evidence>
<evidence type="ECO:0000256" key="24">
    <source>
        <dbReference type="ARBA" id="ARBA00042888"/>
    </source>
</evidence>
<evidence type="ECO:0000256" key="7">
    <source>
        <dbReference type="ARBA" id="ARBA00022490"/>
    </source>
</evidence>
<dbReference type="GO" id="GO:0004843">
    <property type="term" value="F:cysteine-type deubiquitinase activity"/>
    <property type="evidence" value="ECO:0007669"/>
    <property type="project" value="UniProtKB-EC"/>
</dbReference>
<feature type="domain" description="USP" evidence="27">
    <location>
        <begin position="112"/>
        <end position="638"/>
    </location>
</feature>
<feature type="region of interest" description="Disordered" evidence="26">
    <location>
        <begin position="355"/>
        <end position="376"/>
    </location>
</feature>
<feature type="region of interest" description="Disordered" evidence="26">
    <location>
        <begin position="209"/>
        <end position="307"/>
    </location>
</feature>
<keyword evidence="7" id="KW-0963">Cytoplasm</keyword>
<reference evidence="29" key="2">
    <citation type="submission" date="2025-09" db="UniProtKB">
        <authorList>
            <consortium name="Ensembl"/>
        </authorList>
    </citation>
    <scope>IDENTIFICATION</scope>
</reference>
<dbReference type="Pfam" id="PF00443">
    <property type="entry name" value="UCH"/>
    <property type="match status" value="2"/>
</dbReference>
<evidence type="ECO:0000256" key="11">
    <source>
        <dbReference type="ARBA" id="ARBA00022723"/>
    </source>
</evidence>
<keyword evidence="16" id="KW-0788">Thiol protease</keyword>
<gene>
    <name evidence="29" type="primary">USP20</name>
</gene>
<dbReference type="FunFam" id="3.90.70.10:FF:000120">
    <property type="entry name" value="Ubiquitinyl hydrolase 1"/>
    <property type="match status" value="1"/>
</dbReference>
<dbReference type="PROSITE" id="PS00973">
    <property type="entry name" value="USP_2"/>
    <property type="match status" value="1"/>
</dbReference>
<dbReference type="GO" id="GO:0006897">
    <property type="term" value="P:endocytosis"/>
    <property type="evidence" value="ECO:0007669"/>
    <property type="project" value="UniProtKB-KW"/>
</dbReference>
<keyword evidence="8" id="KW-0597">Phosphoprotein</keyword>
<evidence type="ECO:0000256" key="15">
    <source>
        <dbReference type="ARBA" id="ARBA00022801"/>
    </source>
</evidence>
<comment type="catalytic activity">
    <reaction evidence="1">
        <text>Thiol-dependent hydrolysis of ester, thioester, amide, peptide and isopeptide bonds formed by the C-terminal Gly of ubiquitin (a 76-residue protein attached to proteins as an intracellular targeting signal).</text>
        <dbReference type="EC" id="3.4.19.12"/>
    </reaction>
</comment>
<keyword evidence="12" id="KW-0677">Repeat</keyword>
<dbReference type="Gene3D" id="3.30.40.10">
    <property type="entry name" value="Zinc/RING finger domain, C3HC4 (zinc finger)"/>
    <property type="match status" value="1"/>
</dbReference>
<dbReference type="InterPro" id="IPR035927">
    <property type="entry name" value="DUSP-like_sf"/>
</dbReference>
<keyword evidence="20" id="KW-0206">Cytoskeleton</keyword>
<reference evidence="29" key="1">
    <citation type="submission" date="2025-08" db="UniProtKB">
        <authorList>
            <consortium name="Ensembl"/>
        </authorList>
    </citation>
    <scope>IDENTIFICATION</scope>
</reference>
<dbReference type="InterPro" id="IPR013083">
    <property type="entry name" value="Znf_RING/FYVE/PHD"/>
</dbReference>
<dbReference type="PROSITE" id="PS51283">
    <property type="entry name" value="DUSP"/>
    <property type="match status" value="2"/>
</dbReference>
<evidence type="ECO:0000256" key="18">
    <source>
        <dbReference type="ARBA" id="ARBA00022833"/>
    </source>
</evidence>
<dbReference type="AlphaFoldDB" id="A0A8C7E8K2"/>
<dbReference type="Proteomes" id="UP000694420">
    <property type="component" value="Unplaced"/>
</dbReference>
<feature type="compositionally biased region" description="Basic and acidic residues" evidence="26">
    <location>
        <begin position="209"/>
        <end position="234"/>
    </location>
</feature>
<evidence type="ECO:0000256" key="14">
    <source>
        <dbReference type="ARBA" id="ARBA00022786"/>
    </source>
</evidence>
<keyword evidence="30" id="KW-1185">Reference proteome</keyword>
<evidence type="ECO:0000256" key="9">
    <source>
        <dbReference type="ARBA" id="ARBA00022583"/>
    </source>
</evidence>
<dbReference type="PROSITE" id="PS50235">
    <property type="entry name" value="USP_3"/>
    <property type="match status" value="1"/>
</dbReference>
<keyword evidence="11" id="KW-0479">Metal-binding</keyword>
<dbReference type="GO" id="GO:0005783">
    <property type="term" value="C:endoplasmic reticulum"/>
    <property type="evidence" value="ECO:0007669"/>
    <property type="project" value="UniProtKB-SubCell"/>
</dbReference>
<keyword evidence="15" id="KW-0378">Hydrolase</keyword>
<evidence type="ECO:0000259" key="28">
    <source>
        <dbReference type="PROSITE" id="PS51283"/>
    </source>
</evidence>
<dbReference type="InterPro" id="IPR028889">
    <property type="entry name" value="USP"/>
</dbReference>
<dbReference type="CDD" id="cd02674">
    <property type="entry name" value="Peptidase_C19R"/>
    <property type="match status" value="1"/>
</dbReference>
<evidence type="ECO:0000256" key="2">
    <source>
        <dbReference type="ARBA" id="ARBA00004240"/>
    </source>
</evidence>
<dbReference type="EC" id="3.4.19.12" evidence="6"/>
<keyword evidence="13" id="KW-0863">Zinc-finger</keyword>
<dbReference type="GO" id="GO:0048471">
    <property type="term" value="C:perinuclear region of cytoplasm"/>
    <property type="evidence" value="ECO:0007669"/>
    <property type="project" value="UniProtKB-SubCell"/>
</dbReference>
<proteinExistence type="inferred from homology"/>
<dbReference type="InterPro" id="IPR038765">
    <property type="entry name" value="Papain-like_cys_pep_sf"/>
</dbReference>
<dbReference type="Pfam" id="PF06337">
    <property type="entry name" value="DUSP"/>
    <property type="match status" value="2"/>
</dbReference>
<keyword evidence="9" id="KW-0254">Endocytosis</keyword>
<evidence type="ECO:0000256" key="6">
    <source>
        <dbReference type="ARBA" id="ARBA00012759"/>
    </source>
</evidence>
<dbReference type="FunFam" id="3.30.2230.10:FF:000002">
    <property type="entry name" value="Ubiquitinyl hydrolase 1"/>
    <property type="match status" value="1"/>
</dbReference>
<name>A0A8C7E8K2_NOTPE</name>
<evidence type="ECO:0000256" key="20">
    <source>
        <dbReference type="ARBA" id="ARBA00023212"/>
    </source>
</evidence>
<dbReference type="SUPFAM" id="SSF143791">
    <property type="entry name" value="DUSP-like"/>
    <property type="match status" value="2"/>
</dbReference>
<evidence type="ECO:0000256" key="25">
    <source>
        <dbReference type="ARBA" id="ARBA00061890"/>
    </source>
</evidence>